<feature type="domain" description="RNase H type-1" evidence="1">
    <location>
        <begin position="1"/>
        <end position="105"/>
    </location>
</feature>
<evidence type="ECO:0000313" key="2">
    <source>
        <dbReference type="EMBL" id="EME82740.1"/>
    </source>
</evidence>
<organism evidence="2 3">
    <name type="scientific">Pseudocercospora fijiensis (strain CIRAD86)</name>
    <name type="common">Black leaf streak disease fungus</name>
    <name type="synonym">Mycosphaerella fijiensis</name>
    <dbReference type="NCBI Taxonomy" id="383855"/>
    <lineage>
        <taxon>Eukaryota</taxon>
        <taxon>Fungi</taxon>
        <taxon>Dikarya</taxon>
        <taxon>Ascomycota</taxon>
        <taxon>Pezizomycotina</taxon>
        <taxon>Dothideomycetes</taxon>
        <taxon>Dothideomycetidae</taxon>
        <taxon>Mycosphaerellales</taxon>
        <taxon>Mycosphaerellaceae</taxon>
        <taxon>Pseudocercospora</taxon>
    </lineage>
</organism>
<dbReference type="InterPro" id="IPR036397">
    <property type="entry name" value="RNaseH_sf"/>
</dbReference>
<name>M2YYN3_PSEFD</name>
<evidence type="ECO:0000313" key="3">
    <source>
        <dbReference type="Proteomes" id="UP000016932"/>
    </source>
</evidence>
<sequence length="105" mass="11893">TSDRAELRATIGALQHGFWYELGFNNVVIASSSDYLVLGITLWIKNWRAHGWRDASGTVIENQDLWKVLLCEISRYSHMGTNVLFWKISDDENTEARVAATSAAY</sequence>
<dbReference type="EMBL" id="KB446558">
    <property type="protein sequence ID" value="EME82740.1"/>
    <property type="molecule type" value="Genomic_DNA"/>
</dbReference>
<dbReference type="GeneID" id="19330558"/>
<dbReference type="GO" id="GO:0003676">
    <property type="term" value="F:nucleic acid binding"/>
    <property type="evidence" value="ECO:0007669"/>
    <property type="project" value="InterPro"/>
</dbReference>
<dbReference type="OrthoDB" id="245563at2759"/>
<dbReference type="RefSeq" id="XP_007926175.1">
    <property type="nucleotide sequence ID" value="XM_007927984.1"/>
</dbReference>
<dbReference type="KEGG" id="pfj:MYCFIDRAFT_124969"/>
<dbReference type="Proteomes" id="UP000016932">
    <property type="component" value="Unassembled WGS sequence"/>
</dbReference>
<accession>M2YYN3</accession>
<keyword evidence="3" id="KW-1185">Reference proteome</keyword>
<reference evidence="2 3" key="1">
    <citation type="journal article" date="2012" name="PLoS Pathog.">
        <title>Diverse lifestyles and strategies of plant pathogenesis encoded in the genomes of eighteen Dothideomycetes fungi.</title>
        <authorList>
            <person name="Ohm R.A."/>
            <person name="Feau N."/>
            <person name="Henrissat B."/>
            <person name="Schoch C.L."/>
            <person name="Horwitz B.A."/>
            <person name="Barry K.W."/>
            <person name="Condon B.J."/>
            <person name="Copeland A.C."/>
            <person name="Dhillon B."/>
            <person name="Glaser F."/>
            <person name="Hesse C.N."/>
            <person name="Kosti I."/>
            <person name="LaButti K."/>
            <person name="Lindquist E.A."/>
            <person name="Lucas S."/>
            <person name="Salamov A.A."/>
            <person name="Bradshaw R.E."/>
            <person name="Ciuffetti L."/>
            <person name="Hamelin R.C."/>
            <person name="Kema G.H.J."/>
            <person name="Lawrence C."/>
            <person name="Scott J.A."/>
            <person name="Spatafora J.W."/>
            <person name="Turgeon B.G."/>
            <person name="de Wit P.J.G.M."/>
            <person name="Zhong S."/>
            <person name="Goodwin S.B."/>
            <person name="Grigoriev I.V."/>
        </authorList>
    </citation>
    <scope>NUCLEOTIDE SEQUENCE [LARGE SCALE GENOMIC DNA]</scope>
    <source>
        <strain evidence="2 3">CIRAD86</strain>
    </source>
</reference>
<dbReference type="HOGENOM" id="CLU_140486_0_0_1"/>
<dbReference type="VEuPathDB" id="FungiDB:MYCFIDRAFT_124969"/>
<evidence type="ECO:0000259" key="1">
    <source>
        <dbReference type="PROSITE" id="PS50879"/>
    </source>
</evidence>
<dbReference type="AlphaFoldDB" id="M2YYN3"/>
<dbReference type="SUPFAM" id="SSF53098">
    <property type="entry name" value="Ribonuclease H-like"/>
    <property type="match status" value="1"/>
</dbReference>
<dbReference type="GO" id="GO:0004523">
    <property type="term" value="F:RNA-DNA hybrid ribonuclease activity"/>
    <property type="evidence" value="ECO:0007669"/>
    <property type="project" value="InterPro"/>
</dbReference>
<dbReference type="InterPro" id="IPR012337">
    <property type="entry name" value="RNaseH-like_sf"/>
</dbReference>
<feature type="non-terminal residue" evidence="2">
    <location>
        <position position="105"/>
    </location>
</feature>
<dbReference type="PROSITE" id="PS50879">
    <property type="entry name" value="RNASE_H_1"/>
    <property type="match status" value="1"/>
</dbReference>
<dbReference type="InterPro" id="IPR002156">
    <property type="entry name" value="RNaseH_domain"/>
</dbReference>
<dbReference type="STRING" id="383855.M2YYN3"/>
<proteinExistence type="predicted"/>
<dbReference type="Pfam" id="PF00075">
    <property type="entry name" value="RNase_H"/>
    <property type="match status" value="1"/>
</dbReference>
<gene>
    <name evidence="2" type="ORF">MYCFIDRAFT_124969</name>
</gene>
<feature type="non-terminal residue" evidence="2">
    <location>
        <position position="1"/>
    </location>
</feature>
<dbReference type="Gene3D" id="3.30.420.10">
    <property type="entry name" value="Ribonuclease H-like superfamily/Ribonuclease H"/>
    <property type="match status" value="1"/>
</dbReference>
<dbReference type="eggNOG" id="ENOG502SWJR">
    <property type="taxonomic scope" value="Eukaryota"/>
</dbReference>
<protein>
    <recommendedName>
        <fullName evidence="1">RNase H type-1 domain-containing protein</fullName>
    </recommendedName>
</protein>